<feature type="transmembrane region" description="Helical" evidence="9">
    <location>
        <begin position="20"/>
        <end position="41"/>
    </location>
</feature>
<dbReference type="InterPro" id="IPR017871">
    <property type="entry name" value="ABC_transporter-like_CS"/>
</dbReference>
<dbReference type="FunFam" id="3.40.50.300:FF:000221">
    <property type="entry name" value="Multidrug ABC transporter ATP-binding protein"/>
    <property type="match status" value="1"/>
</dbReference>
<dbReference type="GO" id="GO:0140359">
    <property type="term" value="F:ABC-type transporter activity"/>
    <property type="evidence" value="ECO:0007669"/>
    <property type="project" value="InterPro"/>
</dbReference>
<feature type="transmembrane region" description="Helical" evidence="9">
    <location>
        <begin position="163"/>
        <end position="189"/>
    </location>
</feature>
<evidence type="ECO:0000313" key="12">
    <source>
        <dbReference type="EMBL" id="OGC86117.1"/>
    </source>
</evidence>
<feature type="domain" description="ABC transmembrane type-1" evidence="11">
    <location>
        <begin position="20"/>
        <end position="317"/>
    </location>
</feature>
<evidence type="ECO:0000256" key="5">
    <source>
        <dbReference type="ARBA" id="ARBA00022741"/>
    </source>
</evidence>
<comment type="subcellular location">
    <subcellularLocation>
        <location evidence="1">Cell membrane</location>
        <topology evidence="1">Multi-pass membrane protein</topology>
    </subcellularLocation>
</comment>
<dbReference type="SMART" id="SM00382">
    <property type="entry name" value="AAA"/>
    <property type="match status" value="1"/>
</dbReference>
<gene>
    <name evidence="12" type="ORF">A2949_01645</name>
</gene>
<evidence type="ECO:0000256" key="3">
    <source>
        <dbReference type="ARBA" id="ARBA00022475"/>
    </source>
</evidence>
<dbReference type="PANTHER" id="PTHR24221">
    <property type="entry name" value="ATP-BINDING CASSETTE SUB-FAMILY B"/>
    <property type="match status" value="1"/>
</dbReference>
<keyword evidence="5" id="KW-0547">Nucleotide-binding</keyword>
<dbReference type="AlphaFoldDB" id="A0A1F4XWM7"/>
<keyword evidence="2" id="KW-0813">Transport</keyword>
<protein>
    <recommendedName>
        <fullName evidence="14">ABC transporter ATP-binding protein</fullName>
    </recommendedName>
</protein>
<dbReference type="PROSITE" id="PS50929">
    <property type="entry name" value="ABC_TM1F"/>
    <property type="match status" value="1"/>
</dbReference>
<dbReference type="GO" id="GO:0005886">
    <property type="term" value="C:plasma membrane"/>
    <property type="evidence" value="ECO:0007669"/>
    <property type="project" value="UniProtKB-SubCell"/>
</dbReference>
<dbReference type="Gene3D" id="1.20.1560.10">
    <property type="entry name" value="ABC transporter type 1, transmembrane domain"/>
    <property type="match status" value="1"/>
</dbReference>
<feature type="domain" description="ABC transporter" evidence="10">
    <location>
        <begin position="352"/>
        <end position="584"/>
    </location>
</feature>
<dbReference type="PROSITE" id="PS00211">
    <property type="entry name" value="ABC_TRANSPORTER_1"/>
    <property type="match status" value="1"/>
</dbReference>
<dbReference type="InterPro" id="IPR003439">
    <property type="entry name" value="ABC_transporter-like_ATP-bd"/>
</dbReference>
<keyword evidence="7 9" id="KW-1133">Transmembrane helix</keyword>
<dbReference type="EMBL" id="MEWZ01000031">
    <property type="protein sequence ID" value="OGC86117.1"/>
    <property type="molecule type" value="Genomic_DNA"/>
</dbReference>
<evidence type="ECO:0000256" key="8">
    <source>
        <dbReference type="ARBA" id="ARBA00023136"/>
    </source>
</evidence>
<proteinExistence type="predicted"/>
<keyword evidence="6" id="KW-0067">ATP-binding</keyword>
<dbReference type="PROSITE" id="PS50893">
    <property type="entry name" value="ABC_TRANSPORTER_2"/>
    <property type="match status" value="1"/>
</dbReference>
<dbReference type="Pfam" id="PF00005">
    <property type="entry name" value="ABC_tran"/>
    <property type="match status" value="1"/>
</dbReference>
<dbReference type="InterPro" id="IPR027417">
    <property type="entry name" value="P-loop_NTPase"/>
</dbReference>
<dbReference type="GO" id="GO:0016887">
    <property type="term" value="F:ATP hydrolysis activity"/>
    <property type="evidence" value="ECO:0007669"/>
    <property type="project" value="InterPro"/>
</dbReference>
<evidence type="ECO:0000259" key="10">
    <source>
        <dbReference type="PROSITE" id="PS50893"/>
    </source>
</evidence>
<feature type="transmembrane region" description="Helical" evidence="9">
    <location>
        <begin position="86"/>
        <end position="105"/>
    </location>
</feature>
<feature type="transmembrane region" description="Helical" evidence="9">
    <location>
        <begin position="61"/>
        <end position="79"/>
    </location>
</feature>
<keyword evidence="3" id="KW-1003">Cell membrane</keyword>
<sequence length="584" mass="65105">MLSTIKTMWGVFRAYRWHLFWLVALGFTGALLEGVGINAAIPLLSFLTGGDGVPADPISRAIASVFAFVHIPFSFRYLLIFIVGLFLLRAVAVALFAFIRGWIVADFLSTESREMFRRLLESSWPYLLKQKIGHLHNTLVRDIQRTSSLFDMTTQIIQSATGFLMYFTVAFIISPLMTLLALVGAGVLLGTIRPLLRRTVDSGAKMATSEKQIAQFLSEHIIGMKLVKAGGVAREALRQGQRLLLELRYSYVRIMLVRAISGSLFQPFSIIFVVFLFFVMYQTPDFSIISFAATLYLIQKIFTYAESAQSSLHGLGEVLPYVRNVLQFKKELEDSREVQLAGGEPFIFKRALELKNVSLSYGKKRVLRDFSCTVKRGEVVGIVGPSGAGKTSVADILLRLFTPDNGEVLLDGVPMERISIDEWRAHVGYVPQEVFLFNESVEENVRFYRDIPREQVIEALRQANIYDTVTALPEGLATHIGDRGVMLSGGQRQRIALARALAGNPSILVLDEATSALDSESEGLIQESILALRGRVTVIMIAHRLSTIEKADTILVLKDGRVTEQGSFRELRTNPESYILKHSA</sequence>
<dbReference type="Proteomes" id="UP000178585">
    <property type="component" value="Unassembled WGS sequence"/>
</dbReference>
<dbReference type="SUPFAM" id="SSF90123">
    <property type="entry name" value="ABC transporter transmembrane region"/>
    <property type="match status" value="1"/>
</dbReference>
<dbReference type="GO" id="GO:0005524">
    <property type="term" value="F:ATP binding"/>
    <property type="evidence" value="ECO:0007669"/>
    <property type="project" value="UniProtKB-KW"/>
</dbReference>
<evidence type="ECO:0000256" key="4">
    <source>
        <dbReference type="ARBA" id="ARBA00022692"/>
    </source>
</evidence>
<evidence type="ECO:0008006" key="14">
    <source>
        <dbReference type="Google" id="ProtNLM"/>
    </source>
</evidence>
<evidence type="ECO:0000256" key="1">
    <source>
        <dbReference type="ARBA" id="ARBA00004651"/>
    </source>
</evidence>
<feature type="transmembrane region" description="Helical" evidence="9">
    <location>
        <begin position="256"/>
        <end position="280"/>
    </location>
</feature>
<dbReference type="PANTHER" id="PTHR24221:SF654">
    <property type="entry name" value="ATP-BINDING CASSETTE SUB-FAMILY B MEMBER 6"/>
    <property type="match status" value="1"/>
</dbReference>
<evidence type="ECO:0000256" key="6">
    <source>
        <dbReference type="ARBA" id="ARBA00022840"/>
    </source>
</evidence>
<evidence type="ECO:0000256" key="2">
    <source>
        <dbReference type="ARBA" id="ARBA00022448"/>
    </source>
</evidence>
<evidence type="ECO:0000313" key="13">
    <source>
        <dbReference type="Proteomes" id="UP000178585"/>
    </source>
</evidence>
<dbReference type="SUPFAM" id="SSF52540">
    <property type="entry name" value="P-loop containing nucleoside triphosphate hydrolases"/>
    <property type="match status" value="1"/>
</dbReference>
<dbReference type="Pfam" id="PF00664">
    <property type="entry name" value="ABC_membrane"/>
    <property type="match status" value="1"/>
</dbReference>
<comment type="caution">
    <text evidence="12">The sequence shown here is derived from an EMBL/GenBank/DDBJ whole genome shotgun (WGS) entry which is preliminary data.</text>
</comment>
<dbReference type="InterPro" id="IPR036640">
    <property type="entry name" value="ABC1_TM_sf"/>
</dbReference>
<keyword evidence="4 9" id="KW-0812">Transmembrane</keyword>
<organism evidence="12 13">
    <name type="scientific">Candidatus Adlerbacteria bacterium RIFCSPLOWO2_01_FULL_54_21b</name>
    <dbReference type="NCBI Taxonomy" id="1797245"/>
    <lineage>
        <taxon>Bacteria</taxon>
        <taxon>Candidatus Adleribacteriota</taxon>
    </lineage>
</organism>
<evidence type="ECO:0000259" key="11">
    <source>
        <dbReference type="PROSITE" id="PS50929"/>
    </source>
</evidence>
<accession>A0A1F4XWM7</accession>
<evidence type="ECO:0000256" key="9">
    <source>
        <dbReference type="SAM" id="Phobius"/>
    </source>
</evidence>
<dbReference type="InterPro" id="IPR039421">
    <property type="entry name" value="Type_1_exporter"/>
</dbReference>
<dbReference type="Gene3D" id="3.40.50.300">
    <property type="entry name" value="P-loop containing nucleotide triphosphate hydrolases"/>
    <property type="match status" value="1"/>
</dbReference>
<dbReference type="STRING" id="1797245.A2949_01645"/>
<dbReference type="GO" id="GO:0034040">
    <property type="term" value="F:ATPase-coupled lipid transmembrane transporter activity"/>
    <property type="evidence" value="ECO:0007669"/>
    <property type="project" value="TreeGrafter"/>
</dbReference>
<name>A0A1F4XWM7_9BACT</name>
<keyword evidence="8 9" id="KW-0472">Membrane</keyword>
<evidence type="ECO:0000256" key="7">
    <source>
        <dbReference type="ARBA" id="ARBA00022989"/>
    </source>
</evidence>
<dbReference type="InterPro" id="IPR003593">
    <property type="entry name" value="AAA+_ATPase"/>
</dbReference>
<reference evidence="12 13" key="1">
    <citation type="journal article" date="2016" name="Nat. Commun.">
        <title>Thousands of microbial genomes shed light on interconnected biogeochemical processes in an aquifer system.</title>
        <authorList>
            <person name="Anantharaman K."/>
            <person name="Brown C.T."/>
            <person name="Hug L.A."/>
            <person name="Sharon I."/>
            <person name="Castelle C.J."/>
            <person name="Probst A.J."/>
            <person name="Thomas B.C."/>
            <person name="Singh A."/>
            <person name="Wilkins M.J."/>
            <person name="Karaoz U."/>
            <person name="Brodie E.L."/>
            <person name="Williams K.H."/>
            <person name="Hubbard S.S."/>
            <person name="Banfield J.F."/>
        </authorList>
    </citation>
    <scope>NUCLEOTIDE SEQUENCE [LARGE SCALE GENOMIC DNA]</scope>
</reference>
<dbReference type="InterPro" id="IPR011527">
    <property type="entry name" value="ABC1_TM_dom"/>
</dbReference>